<feature type="chain" id="PRO_5042188969" description="Neuroparsin" evidence="1">
    <location>
        <begin position="25"/>
        <end position="108"/>
    </location>
</feature>
<comment type="caution">
    <text evidence="2">The sequence shown here is derived from an EMBL/GenBank/DDBJ whole genome shotgun (WGS) entry which is preliminary data.</text>
</comment>
<evidence type="ECO:0008006" key="4">
    <source>
        <dbReference type="Google" id="ProtNLM"/>
    </source>
</evidence>
<gene>
    <name evidence="2" type="ORF">Pmani_019636</name>
</gene>
<keyword evidence="1" id="KW-0732">Signal</keyword>
<dbReference type="PROSITE" id="PS51257">
    <property type="entry name" value="PROKAR_LIPOPROTEIN"/>
    <property type="match status" value="1"/>
</dbReference>
<dbReference type="EMBL" id="JAWZYT010001858">
    <property type="protein sequence ID" value="KAK4308685.1"/>
    <property type="molecule type" value="Genomic_DNA"/>
</dbReference>
<protein>
    <recommendedName>
        <fullName evidence="4">Neuroparsin</fullName>
    </recommendedName>
</protein>
<proteinExistence type="predicted"/>
<name>A0AAE1PHA8_9EUCA</name>
<evidence type="ECO:0000313" key="2">
    <source>
        <dbReference type="EMBL" id="KAK4308685.1"/>
    </source>
</evidence>
<dbReference type="Proteomes" id="UP001292094">
    <property type="component" value="Unassembled WGS sequence"/>
</dbReference>
<dbReference type="Pfam" id="PF07327">
    <property type="entry name" value="Neuroparsin"/>
    <property type="match status" value="1"/>
</dbReference>
<accession>A0AAE1PHA8</accession>
<evidence type="ECO:0000313" key="3">
    <source>
        <dbReference type="Proteomes" id="UP001292094"/>
    </source>
</evidence>
<evidence type="ECO:0000256" key="1">
    <source>
        <dbReference type="SAM" id="SignalP"/>
    </source>
</evidence>
<sequence>MGQVERVVFVAFIVISCLQREACTAPRCSSGGNNSVPPSDCKYGTTRDTCNNVVCAKGPGQACTAGYWQRDLCVAGTYCATCGRCLGCANNMECVFLCSAAHTNAVYG</sequence>
<dbReference type="InterPro" id="IPR010850">
    <property type="entry name" value="Neuroparsin"/>
</dbReference>
<feature type="signal peptide" evidence="1">
    <location>
        <begin position="1"/>
        <end position="24"/>
    </location>
</feature>
<keyword evidence="3" id="KW-1185">Reference proteome</keyword>
<organism evidence="2 3">
    <name type="scientific">Petrolisthes manimaculis</name>
    <dbReference type="NCBI Taxonomy" id="1843537"/>
    <lineage>
        <taxon>Eukaryota</taxon>
        <taxon>Metazoa</taxon>
        <taxon>Ecdysozoa</taxon>
        <taxon>Arthropoda</taxon>
        <taxon>Crustacea</taxon>
        <taxon>Multicrustacea</taxon>
        <taxon>Malacostraca</taxon>
        <taxon>Eumalacostraca</taxon>
        <taxon>Eucarida</taxon>
        <taxon>Decapoda</taxon>
        <taxon>Pleocyemata</taxon>
        <taxon>Anomura</taxon>
        <taxon>Galatheoidea</taxon>
        <taxon>Porcellanidae</taxon>
        <taxon>Petrolisthes</taxon>
    </lineage>
</organism>
<dbReference type="AlphaFoldDB" id="A0AAE1PHA8"/>
<reference evidence="2" key="1">
    <citation type="submission" date="2023-11" db="EMBL/GenBank/DDBJ databases">
        <title>Genome assemblies of two species of porcelain crab, Petrolisthes cinctipes and Petrolisthes manimaculis (Anomura: Porcellanidae).</title>
        <authorList>
            <person name="Angst P."/>
        </authorList>
    </citation>
    <scope>NUCLEOTIDE SEQUENCE</scope>
    <source>
        <strain evidence="2">PB745_02</strain>
        <tissue evidence="2">Gill</tissue>
    </source>
</reference>